<gene>
    <name evidence="1" type="ORF">psal_cds_884</name>
</gene>
<proteinExistence type="predicted"/>
<accession>S4VX87</accession>
<sequence>MNTATDDTGEMSNCTGRVFDRDPEARRLGSAGASHAFFGDRGRPCDPTPEEVAAQIAFYEQYNGGLKASQTAHSEKEKSLADWEAFDRSMADTRECDGLLVNYLAEKDARRSTLDNDPGPASE</sequence>
<dbReference type="GeneID" id="16606750"/>
<organism evidence="1 2">
    <name type="scientific">Pandoravirus salinus</name>
    <dbReference type="NCBI Taxonomy" id="1349410"/>
    <lineage>
        <taxon>Viruses</taxon>
        <taxon>Pandoravirus</taxon>
    </lineage>
</organism>
<evidence type="ECO:0000313" key="1">
    <source>
        <dbReference type="EMBL" id="AGO84963.1"/>
    </source>
</evidence>
<dbReference type="Proteomes" id="UP000204584">
    <property type="component" value="Segment"/>
</dbReference>
<reference evidence="1 2" key="1">
    <citation type="journal article" date="2013" name="Science">
        <title>Pandoraviruses: amoeba viruses with genomes up to 2.5 Mb reaching that of parasitic eukaryotes.</title>
        <authorList>
            <person name="Philippe N."/>
            <person name="Legendre M."/>
            <person name="Doutre G."/>
            <person name="Coute Y."/>
            <person name="Poirot O."/>
            <person name="Lescot M."/>
            <person name="Arslan D."/>
            <person name="Seltzer V."/>
            <person name="Bertaux L."/>
            <person name="Bruley C."/>
            <person name="Garin J."/>
            <person name="Claverie J.M."/>
            <person name="Abergel C."/>
        </authorList>
    </citation>
    <scope>NUCLEOTIDE SEQUENCE [LARGE SCALE GENOMIC DNA]</scope>
</reference>
<dbReference type="RefSeq" id="YP_008438037.1">
    <property type="nucleotide sequence ID" value="NC_022098.1"/>
</dbReference>
<protein>
    <submittedName>
        <fullName evidence="1">Uncharacterized protein</fullName>
    </submittedName>
</protein>
<name>S4VX87_9VIRU</name>
<evidence type="ECO:0000313" key="2">
    <source>
        <dbReference type="Proteomes" id="UP000204584"/>
    </source>
</evidence>
<dbReference type="EMBL" id="KC977571">
    <property type="protein sequence ID" value="AGO84963.1"/>
    <property type="molecule type" value="Genomic_DNA"/>
</dbReference>
<dbReference type="KEGG" id="vg:16606750"/>
<keyword evidence="2" id="KW-1185">Reference proteome</keyword>